<proteinExistence type="predicted"/>
<protein>
    <submittedName>
        <fullName evidence="1">Uncharacterized protein</fullName>
    </submittedName>
</protein>
<keyword evidence="2" id="KW-1185">Reference proteome</keyword>
<comment type="caution">
    <text evidence="1">The sequence shown here is derived from an EMBL/GenBank/DDBJ whole genome shotgun (WGS) entry which is preliminary data.</text>
</comment>
<gene>
    <name evidence="1" type="ORF">Pth03_44110</name>
</gene>
<reference evidence="1" key="1">
    <citation type="submission" date="2021-01" db="EMBL/GenBank/DDBJ databases">
        <title>Whole genome shotgun sequence of Planotetraspora thailandica NBRC 104271.</title>
        <authorList>
            <person name="Komaki H."/>
            <person name="Tamura T."/>
        </authorList>
    </citation>
    <scope>NUCLEOTIDE SEQUENCE</scope>
    <source>
        <strain evidence="1">NBRC 104271</strain>
    </source>
</reference>
<organism evidence="1 2">
    <name type="scientific">Planotetraspora thailandica</name>
    <dbReference type="NCBI Taxonomy" id="487172"/>
    <lineage>
        <taxon>Bacteria</taxon>
        <taxon>Bacillati</taxon>
        <taxon>Actinomycetota</taxon>
        <taxon>Actinomycetes</taxon>
        <taxon>Streptosporangiales</taxon>
        <taxon>Streptosporangiaceae</taxon>
        <taxon>Planotetraspora</taxon>
    </lineage>
</organism>
<dbReference type="EMBL" id="BOOR01000032">
    <property type="protein sequence ID" value="GII56022.1"/>
    <property type="molecule type" value="Genomic_DNA"/>
</dbReference>
<sequence>MTANRAIRQIRPLLDQAGYTITPTQKRLYSAADLTAYALNTDVLPQEINSAC</sequence>
<name>A0A8J3V5N2_9ACTN</name>
<accession>A0A8J3V5N2</accession>
<dbReference type="Proteomes" id="UP000605992">
    <property type="component" value="Unassembled WGS sequence"/>
</dbReference>
<evidence type="ECO:0000313" key="2">
    <source>
        <dbReference type="Proteomes" id="UP000605992"/>
    </source>
</evidence>
<dbReference type="AlphaFoldDB" id="A0A8J3V5N2"/>
<evidence type="ECO:0000313" key="1">
    <source>
        <dbReference type="EMBL" id="GII56022.1"/>
    </source>
</evidence>